<dbReference type="Pfam" id="PF05118">
    <property type="entry name" value="Asp_Arg_Hydrox"/>
    <property type="match status" value="1"/>
</dbReference>
<comment type="caution">
    <text evidence="2">The sequence shown here is derived from an EMBL/GenBank/DDBJ whole genome shotgun (WGS) entry which is preliminary data.</text>
</comment>
<organism evidence="2 3">
    <name type="scientific">Ravibacter arvi</name>
    <dbReference type="NCBI Taxonomy" id="2051041"/>
    <lineage>
        <taxon>Bacteria</taxon>
        <taxon>Pseudomonadati</taxon>
        <taxon>Bacteroidota</taxon>
        <taxon>Cytophagia</taxon>
        <taxon>Cytophagales</taxon>
        <taxon>Spirosomataceae</taxon>
        <taxon>Ravibacter</taxon>
    </lineage>
</organism>
<reference evidence="3" key="1">
    <citation type="journal article" date="2019" name="Int. J. Syst. Evol. Microbiol.">
        <title>The Global Catalogue of Microorganisms (GCM) 10K type strain sequencing project: providing services to taxonomists for standard genome sequencing and annotation.</title>
        <authorList>
            <consortium name="The Broad Institute Genomics Platform"/>
            <consortium name="The Broad Institute Genome Sequencing Center for Infectious Disease"/>
            <person name="Wu L."/>
            <person name="Ma J."/>
        </authorList>
    </citation>
    <scope>NUCLEOTIDE SEQUENCE [LARGE SCALE GENOMIC DNA]</scope>
    <source>
        <strain evidence="3">JCM 31920</strain>
    </source>
</reference>
<dbReference type="SUPFAM" id="SSF51197">
    <property type="entry name" value="Clavaminate synthase-like"/>
    <property type="match status" value="1"/>
</dbReference>
<name>A0ABP8M2G0_9BACT</name>
<dbReference type="Gene3D" id="2.60.120.330">
    <property type="entry name" value="B-lactam Antibiotic, Isopenicillin N Synthase, Chain"/>
    <property type="match status" value="1"/>
</dbReference>
<sequence>MDSCQFDIKFDQSLLSWDLAICLKTKWPVHFNQQDYSGTWSSISLRSASGSETDIRATANARYQDTPLLDRCPYFRSVMDWFLCEKEAVRLLSLSPGSFIREHRDLSSGYEDGFFRIHVPIQTNDSVLFRVNGQELKMLPGSCWYANFNLPHFVSNDGGTDRIHLVIDCIRNSWSDELFRRAGYDFEKEGYVRYDRATKLAMISQLSAMNSETAARIVRQLKDELAAEQDAL</sequence>
<accession>A0ABP8M2G0</accession>
<proteinExistence type="predicted"/>
<feature type="domain" description="Aspartyl/asparaginy/proline hydroxylase" evidence="1">
    <location>
        <begin position="34"/>
        <end position="171"/>
    </location>
</feature>
<dbReference type="Proteomes" id="UP001501508">
    <property type="component" value="Unassembled WGS sequence"/>
</dbReference>
<dbReference type="EMBL" id="BAABEY010000029">
    <property type="protein sequence ID" value="GAA4443240.1"/>
    <property type="molecule type" value="Genomic_DNA"/>
</dbReference>
<dbReference type="RefSeq" id="WP_345030923.1">
    <property type="nucleotide sequence ID" value="NZ_BAABEY010000029.1"/>
</dbReference>
<keyword evidence="3" id="KW-1185">Reference proteome</keyword>
<evidence type="ECO:0000313" key="2">
    <source>
        <dbReference type="EMBL" id="GAA4443240.1"/>
    </source>
</evidence>
<dbReference type="InterPro" id="IPR027443">
    <property type="entry name" value="IPNS-like_sf"/>
</dbReference>
<gene>
    <name evidence="2" type="ORF">GCM10023091_31400</name>
</gene>
<evidence type="ECO:0000259" key="1">
    <source>
        <dbReference type="Pfam" id="PF05118"/>
    </source>
</evidence>
<evidence type="ECO:0000313" key="3">
    <source>
        <dbReference type="Proteomes" id="UP001501508"/>
    </source>
</evidence>
<dbReference type="InterPro" id="IPR007803">
    <property type="entry name" value="Asp/Arg/Pro-Hydrxlase"/>
</dbReference>
<protein>
    <recommendedName>
        <fullName evidence="1">Aspartyl/asparaginy/proline hydroxylase domain-containing protein</fullName>
    </recommendedName>
</protein>